<dbReference type="SMART" id="SM00079">
    <property type="entry name" value="PBPe"/>
    <property type="match status" value="1"/>
</dbReference>
<evidence type="ECO:0000256" key="9">
    <source>
        <dbReference type="ARBA" id="ARBA00023286"/>
    </source>
</evidence>
<comment type="subcellular location">
    <subcellularLocation>
        <location evidence="1">Membrane</location>
        <topology evidence="1">Multi-pass membrane protein</topology>
    </subcellularLocation>
</comment>
<evidence type="ECO:0000313" key="15">
    <source>
        <dbReference type="EMBL" id="CAK8698138.1"/>
    </source>
</evidence>
<keyword evidence="6 12" id="KW-0472">Membrane</keyword>
<evidence type="ECO:0000256" key="1">
    <source>
        <dbReference type="ARBA" id="ARBA00004141"/>
    </source>
</evidence>
<evidence type="ECO:0000256" key="11">
    <source>
        <dbReference type="SAM" id="Coils"/>
    </source>
</evidence>
<reference evidence="15 16" key="1">
    <citation type="submission" date="2024-02" db="EMBL/GenBank/DDBJ databases">
        <authorList>
            <person name="Daric V."/>
            <person name="Darras S."/>
        </authorList>
    </citation>
    <scope>NUCLEOTIDE SEQUENCE [LARGE SCALE GENOMIC DNA]</scope>
</reference>
<dbReference type="SMART" id="SM00918">
    <property type="entry name" value="Lig_chan-Glu_bd"/>
    <property type="match status" value="1"/>
</dbReference>
<keyword evidence="2" id="KW-0813">Transport</keyword>
<keyword evidence="4 12" id="KW-1133">Transmembrane helix</keyword>
<accession>A0ABP0H2B9</accession>
<dbReference type="InterPro" id="IPR015683">
    <property type="entry name" value="Ionotropic_Glu_rcpt"/>
</dbReference>
<evidence type="ECO:0000256" key="4">
    <source>
        <dbReference type="ARBA" id="ARBA00022989"/>
    </source>
</evidence>
<dbReference type="PANTHER" id="PTHR18966">
    <property type="entry name" value="IONOTROPIC GLUTAMATE RECEPTOR"/>
    <property type="match status" value="1"/>
</dbReference>
<keyword evidence="10" id="KW-0407">Ion channel</keyword>
<keyword evidence="16" id="KW-1185">Reference proteome</keyword>
<dbReference type="Pfam" id="PF00060">
    <property type="entry name" value="Lig_chan"/>
    <property type="match status" value="1"/>
</dbReference>
<dbReference type="Pfam" id="PF10613">
    <property type="entry name" value="Lig_chan-Glu_bd"/>
    <property type="match status" value="1"/>
</dbReference>
<organism evidence="15 16">
    <name type="scientific">Clavelina lepadiformis</name>
    <name type="common">Light-bulb sea squirt</name>
    <name type="synonym">Ascidia lepadiformis</name>
    <dbReference type="NCBI Taxonomy" id="159417"/>
    <lineage>
        <taxon>Eukaryota</taxon>
        <taxon>Metazoa</taxon>
        <taxon>Chordata</taxon>
        <taxon>Tunicata</taxon>
        <taxon>Ascidiacea</taxon>
        <taxon>Aplousobranchia</taxon>
        <taxon>Clavelinidae</taxon>
        <taxon>Clavelina</taxon>
    </lineage>
</organism>
<dbReference type="SUPFAM" id="SSF53850">
    <property type="entry name" value="Periplasmic binding protein-like II"/>
    <property type="match status" value="1"/>
</dbReference>
<dbReference type="Proteomes" id="UP001642483">
    <property type="component" value="Unassembled WGS sequence"/>
</dbReference>
<sequence>MKRNKKLNVLLIGFVVDLTLANVHIGLLSDILLDPQIVRNQLNKFWRKELSQSSVVFENENLASSLQIADLSNPADTMNKICRIVEKVPTLVVALSKCGCSESLMFISSALRLLIYEIQYGAEDRCFCNPGIGAPLFYNKLSDYSATGTTINSFNNIQLWQDSEKLLGKYFACGSWKRMIILFDEGKHLQSIGGVINEMGNRMRRVTLQKLPVFSLTRSLKTDVVLSLLRELITLAVDEVWETLNGEPSFHHQSQTRPVALVLFAFEDIVRKFMLQVIPELGTSSNVHYYIIDVGWKDNYFVNSLLFREGITVVTFPKKFQRRANFDNKESYKENLGKLQKTFSALEKVFQRAERAGVQLNAKDSNATCSNIMTKFADKNFWLANAIREELGKTVNGTRNERNRVDRLVQEHPYYASYLFHQKKNTTKALPQICQVAANGQLTCSPLLDEVRFLEYGNSCEGLGQEKVEDSLTHVSVGKNMHDVTNGKYYWLSEYDFKLENKTYRVATVEDEPFVFIRNDSNGHPTFSGFSIDLFHMLSEIFAFKYEVYQVEDKKYGAYKDGKWNGLVGDIVSKKADFAIAAMTITPQREKVVDFTKRYMDYAVGILMKKPKTVTNLFAFLNPFDNTVWYSIIAGLFLVSLLLYVLNRVSPKRQQGPPYRDNSLHGTFWFVYSSLVQQGTDMNLITLSSQIVTGVWWFFILIIVSSYTANLAAHLTVTRMENRISSFRDLATQTDMEYGTARDTSIYDFFRRKGTSSTELTTMWSSLWKIVNGTNSFSNPKDGFQKVKDANYAFLWDVAVIEYLILTDPDCTYSTVPDSIYDKGYGIAVQQGHPIREAMSMGILQLQDSGEINRLKHRWWKSAGKCPTEHNGKRSHTSELTLENFAGVFCVLACGLVIASVIAVVELIQYMKNDKKQAPNHNKLQQNLIATRHVQTVHDPASSRPGVGLYVEKCVNDDVHIIFQNAHILKRNPDAQVSNLHTTSDNTSYLRKRTMLPGFNEVVF</sequence>
<feature type="transmembrane region" description="Helical" evidence="12">
    <location>
        <begin position="628"/>
        <end position="646"/>
    </location>
</feature>
<evidence type="ECO:0000313" key="16">
    <source>
        <dbReference type="Proteomes" id="UP001642483"/>
    </source>
</evidence>
<evidence type="ECO:0000256" key="2">
    <source>
        <dbReference type="ARBA" id="ARBA00022448"/>
    </source>
</evidence>
<dbReference type="Gene3D" id="3.40.190.10">
    <property type="entry name" value="Periplasmic binding protein-like II"/>
    <property type="match status" value="2"/>
</dbReference>
<evidence type="ECO:0000256" key="7">
    <source>
        <dbReference type="ARBA" id="ARBA00023170"/>
    </source>
</evidence>
<evidence type="ECO:0000256" key="8">
    <source>
        <dbReference type="ARBA" id="ARBA00023180"/>
    </source>
</evidence>
<comment type="caution">
    <text evidence="15">The sequence shown here is derived from an EMBL/GenBank/DDBJ whole genome shotgun (WGS) entry which is preliminary data.</text>
</comment>
<feature type="domain" description="Ionotropic glutamate receptor C-terminal" evidence="13">
    <location>
        <begin position="503"/>
        <end position="862"/>
    </location>
</feature>
<evidence type="ECO:0000256" key="3">
    <source>
        <dbReference type="ARBA" id="ARBA00022692"/>
    </source>
</evidence>
<dbReference type="Gene3D" id="1.10.287.70">
    <property type="match status" value="1"/>
</dbReference>
<proteinExistence type="predicted"/>
<name>A0ABP0H2B9_CLALP</name>
<gene>
    <name evidence="15" type="ORF">CVLEPA_LOCUS31609</name>
</gene>
<evidence type="ECO:0000259" key="14">
    <source>
        <dbReference type="SMART" id="SM00918"/>
    </source>
</evidence>
<dbReference type="InterPro" id="IPR019594">
    <property type="entry name" value="Glu/Gly-bd"/>
</dbReference>
<feature type="transmembrane region" description="Helical" evidence="12">
    <location>
        <begin position="885"/>
        <end position="908"/>
    </location>
</feature>
<keyword evidence="3 12" id="KW-0812">Transmembrane</keyword>
<protein>
    <submittedName>
        <fullName evidence="15">Uncharacterized protein</fullName>
    </submittedName>
</protein>
<evidence type="ECO:0000259" key="13">
    <source>
        <dbReference type="SMART" id="SM00079"/>
    </source>
</evidence>
<dbReference type="EMBL" id="CAWYQH010000174">
    <property type="protein sequence ID" value="CAK8698138.1"/>
    <property type="molecule type" value="Genomic_DNA"/>
</dbReference>
<evidence type="ECO:0000256" key="10">
    <source>
        <dbReference type="ARBA" id="ARBA00023303"/>
    </source>
</evidence>
<feature type="coiled-coil region" evidence="11">
    <location>
        <begin position="329"/>
        <end position="356"/>
    </location>
</feature>
<keyword evidence="9" id="KW-1071">Ligand-gated ion channel</keyword>
<dbReference type="InterPro" id="IPR001320">
    <property type="entry name" value="Iontro_rcpt_C"/>
</dbReference>
<keyword evidence="5" id="KW-0406">Ion transport</keyword>
<keyword evidence="11" id="KW-0175">Coiled coil</keyword>
<keyword evidence="7" id="KW-0675">Receptor</keyword>
<evidence type="ECO:0000256" key="6">
    <source>
        <dbReference type="ARBA" id="ARBA00023136"/>
    </source>
</evidence>
<feature type="domain" description="Ionotropic glutamate receptor L-glutamate and glycine-binding" evidence="14">
    <location>
        <begin position="513"/>
        <end position="573"/>
    </location>
</feature>
<feature type="transmembrane region" description="Helical" evidence="12">
    <location>
        <begin position="695"/>
        <end position="717"/>
    </location>
</feature>
<evidence type="ECO:0000256" key="12">
    <source>
        <dbReference type="SAM" id="Phobius"/>
    </source>
</evidence>
<evidence type="ECO:0000256" key="5">
    <source>
        <dbReference type="ARBA" id="ARBA00023065"/>
    </source>
</evidence>
<keyword evidence="8" id="KW-0325">Glycoprotein</keyword>